<evidence type="ECO:0000259" key="2">
    <source>
        <dbReference type="PROSITE" id="PS50125"/>
    </source>
</evidence>
<dbReference type="GO" id="GO:0004016">
    <property type="term" value="F:adenylate cyclase activity"/>
    <property type="evidence" value="ECO:0007669"/>
    <property type="project" value="UniProtKB-ARBA"/>
</dbReference>
<dbReference type="Pfam" id="PF00211">
    <property type="entry name" value="Guanylate_cyc"/>
    <property type="match status" value="1"/>
</dbReference>
<dbReference type="PROSITE" id="PS50125">
    <property type="entry name" value="GUANYLATE_CYCLASE_2"/>
    <property type="match status" value="1"/>
</dbReference>
<feature type="domain" description="Guanylate cyclase" evidence="2">
    <location>
        <begin position="443"/>
        <end position="578"/>
    </location>
</feature>
<protein>
    <submittedName>
        <fullName evidence="4">HAMP domain-containing protein</fullName>
    </submittedName>
</protein>
<dbReference type="GO" id="GO:0016020">
    <property type="term" value="C:membrane"/>
    <property type="evidence" value="ECO:0007669"/>
    <property type="project" value="InterPro"/>
</dbReference>
<dbReference type="InterPro" id="IPR029787">
    <property type="entry name" value="Nucleotide_cyclase"/>
</dbReference>
<organism evidence="4 5">
    <name type="scientific">Methylocystis hirsuta</name>
    <dbReference type="NCBI Taxonomy" id="369798"/>
    <lineage>
        <taxon>Bacteria</taxon>
        <taxon>Pseudomonadati</taxon>
        <taxon>Pseudomonadota</taxon>
        <taxon>Alphaproteobacteria</taxon>
        <taxon>Hyphomicrobiales</taxon>
        <taxon>Methylocystaceae</taxon>
        <taxon>Methylocystis</taxon>
    </lineage>
</organism>
<dbReference type="InterPro" id="IPR003660">
    <property type="entry name" value="HAMP_dom"/>
</dbReference>
<dbReference type="GO" id="GO:0006171">
    <property type="term" value="P:cAMP biosynthetic process"/>
    <property type="evidence" value="ECO:0007669"/>
    <property type="project" value="TreeGrafter"/>
</dbReference>
<evidence type="ECO:0000313" key="4">
    <source>
        <dbReference type="EMBL" id="RNJ50535.1"/>
    </source>
</evidence>
<dbReference type="EMBL" id="QWDD01000001">
    <property type="protein sequence ID" value="RNJ50535.1"/>
    <property type="molecule type" value="Genomic_DNA"/>
</dbReference>
<dbReference type="GO" id="GO:0035556">
    <property type="term" value="P:intracellular signal transduction"/>
    <property type="evidence" value="ECO:0007669"/>
    <property type="project" value="InterPro"/>
</dbReference>
<dbReference type="OrthoDB" id="9789782at2"/>
<reference evidence="4 5" key="1">
    <citation type="submission" date="2018-08" db="EMBL/GenBank/DDBJ databases">
        <title>Genome sequence of Methylocystis hirsuta CSC1, a methanotroph able to accumulate PHAs.</title>
        <authorList>
            <person name="Bordel S."/>
            <person name="Rodriguez E."/>
            <person name="Gancedo J."/>
            <person name="Munoz R."/>
        </authorList>
    </citation>
    <scope>NUCLEOTIDE SEQUENCE [LARGE SCALE GENOMIC DNA]</scope>
    <source>
        <strain evidence="4 5">CSC1</strain>
    </source>
</reference>
<dbReference type="PANTHER" id="PTHR43081:SF18">
    <property type="entry name" value="BLL7624 PROTEIN"/>
    <property type="match status" value="1"/>
</dbReference>
<dbReference type="CDD" id="cd07302">
    <property type="entry name" value="CHD"/>
    <property type="match status" value="1"/>
</dbReference>
<dbReference type="PROSITE" id="PS50885">
    <property type="entry name" value="HAMP"/>
    <property type="match status" value="1"/>
</dbReference>
<comment type="caution">
    <text evidence="4">The sequence shown here is derived from an EMBL/GenBank/DDBJ whole genome shotgun (WGS) entry which is preliminary data.</text>
</comment>
<dbReference type="Proteomes" id="UP000268623">
    <property type="component" value="Unassembled WGS sequence"/>
</dbReference>
<feature type="domain" description="HAMP" evidence="3">
    <location>
        <begin position="332"/>
        <end position="387"/>
    </location>
</feature>
<proteinExistence type="predicted"/>
<dbReference type="Gene3D" id="6.10.340.10">
    <property type="match status" value="1"/>
</dbReference>
<evidence type="ECO:0000256" key="1">
    <source>
        <dbReference type="SAM" id="Phobius"/>
    </source>
</evidence>
<dbReference type="AlphaFoldDB" id="A0A3M9XRT0"/>
<keyword evidence="1" id="KW-0812">Transmembrane</keyword>
<sequence length="670" mass="73643">MRLIQLSFASRLVALVAALSVGATLMSSILLSWSNYRAMLAEAEVEGESVARLLARSASLARELPLEVEQMLSQHMIVSAELLAQFVDAAEKAGMTSAEIKSRLSAITEKTVLDEFWVTDEKGYAYIHRDNNADFQFSASAEAQPQAHEFWKLLSGKTDAVVQDARKREIDNERFKYVGVRGIDKPRIVQVGYNARILEKVDEQIGLPRAIDNLLGSGEIDAIFVFNKDSKLIASPKAARLNNGRDRLTDEELAPVRSVIASGKPRSVNGAGKLSVISPIDAEDGGGAIGAALIRMPTARLNSALASQIETALGIALAATLLGGGIAVWIARKQTAPVVAITKAAHNVERRAFSAGELSDVEERTDEVGQLARVFKKMALDFLDRERTLDALVTQRTQALQERNTELERLSARLSKYLSPQLYGTLFKNKTVASISAKRKKLTIFFSDVVGFSEMAERLESEDITRMLNDFLNEMANLALAYGATIDKYIGDAVMIFFGDPETRGVKEDAVACILMALDMQAMTRQLERRWREQGLDQRFQIRIGVNTGYCTVGDFGSQERMDYTIVGHQVNVAARLEQSAAPGAILISHETMTLVSDAIEVEEQSPLHVKGVSGPIRTYKAIGKKTPSMTEAIHEEREGLRVDVDLLRANKDEAISLLKATIERIRSSE</sequence>
<dbReference type="SMART" id="SM00044">
    <property type="entry name" value="CYCc"/>
    <property type="match status" value="1"/>
</dbReference>
<keyword evidence="1" id="KW-0472">Membrane</keyword>
<keyword evidence="1" id="KW-1133">Transmembrane helix</keyword>
<dbReference type="CDD" id="cd06225">
    <property type="entry name" value="HAMP"/>
    <property type="match status" value="1"/>
</dbReference>
<dbReference type="Gene3D" id="3.30.70.1230">
    <property type="entry name" value="Nucleotide cyclase"/>
    <property type="match status" value="1"/>
</dbReference>
<gene>
    <name evidence="4" type="ORF">D1O30_14050</name>
</gene>
<feature type="transmembrane region" description="Helical" evidence="1">
    <location>
        <begin position="12"/>
        <end position="33"/>
    </location>
</feature>
<evidence type="ECO:0000259" key="3">
    <source>
        <dbReference type="PROSITE" id="PS50885"/>
    </source>
</evidence>
<dbReference type="InterPro" id="IPR050697">
    <property type="entry name" value="Adenylyl/Guanylyl_Cyclase_3/4"/>
</dbReference>
<accession>A0A3M9XRT0</accession>
<keyword evidence="5" id="KW-1185">Reference proteome</keyword>
<dbReference type="SUPFAM" id="SSF55073">
    <property type="entry name" value="Nucleotide cyclase"/>
    <property type="match status" value="1"/>
</dbReference>
<dbReference type="InterPro" id="IPR001054">
    <property type="entry name" value="A/G_cyclase"/>
</dbReference>
<dbReference type="PANTHER" id="PTHR43081">
    <property type="entry name" value="ADENYLATE CYCLASE, TERMINAL-DIFFERENTIATION SPECIFIC-RELATED"/>
    <property type="match status" value="1"/>
</dbReference>
<evidence type="ECO:0000313" key="5">
    <source>
        <dbReference type="Proteomes" id="UP000268623"/>
    </source>
</evidence>
<name>A0A3M9XRT0_9HYPH</name>